<comment type="caution">
    <text evidence="1">The sequence shown here is derived from an EMBL/GenBank/DDBJ whole genome shotgun (WGS) entry which is preliminary data.</text>
</comment>
<sequence length="193" mass="21552">MNALVEEIREKQAKESQADMGSLQEHLGALLKIFSPTNFEEKGLLYVNLAIEGKTTSAMIDTGATHNFIDAQEAKRLGIKYKQESGIIKAVNLKAKLTMGIAKAVNVKIGDWQGELDFTVIPMDDFKVALRLAFFFKNYTFPIPAVNSLVILVAKTIRVIPLKLMEKAKPMLSAMQFKKGLRNDECYVATLRE</sequence>
<proteinExistence type="predicted"/>
<keyword evidence="2" id="KW-1185">Reference proteome</keyword>
<evidence type="ECO:0000313" key="2">
    <source>
        <dbReference type="Proteomes" id="UP000828941"/>
    </source>
</evidence>
<organism evidence="1 2">
    <name type="scientific">Bauhinia variegata</name>
    <name type="common">Purple orchid tree</name>
    <name type="synonym">Phanera variegata</name>
    <dbReference type="NCBI Taxonomy" id="167791"/>
    <lineage>
        <taxon>Eukaryota</taxon>
        <taxon>Viridiplantae</taxon>
        <taxon>Streptophyta</taxon>
        <taxon>Embryophyta</taxon>
        <taxon>Tracheophyta</taxon>
        <taxon>Spermatophyta</taxon>
        <taxon>Magnoliopsida</taxon>
        <taxon>eudicotyledons</taxon>
        <taxon>Gunneridae</taxon>
        <taxon>Pentapetalae</taxon>
        <taxon>rosids</taxon>
        <taxon>fabids</taxon>
        <taxon>Fabales</taxon>
        <taxon>Fabaceae</taxon>
        <taxon>Cercidoideae</taxon>
        <taxon>Cercideae</taxon>
        <taxon>Bauhiniinae</taxon>
        <taxon>Bauhinia</taxon>
    </lineage>
</organism>
<name>A0ACB9LPS8_BAUVA</name>
<dbReference type="EMBL" id="CM039436">
    <property type="protein sequence ID" value="KAI4313236.1"/>
    <property type="molecule type" value="Genomic_DNA"/>
</dbReference>
<evidence type="ECO:0000313" key="1">
    <source>
        <dbReference type="EMBL" id="KAI4313236.1"/>
    </source>
</evidence>
<gene>
    <name evidence="1" type="ORF">L6164_026229</name>
</gene>
<reference evidence="1 2" key="1">
    <citation type="journal article" date="2022" name="DNA Res.">
        <title>Chromosomal-level genome assembly of the orchid tree Bauhinia variegata (Leguminosae; Cercidoideae) supports the allotetraploid origin hypothesis of Bauhinia.</title>
        <authorList>
            <person name="Zhong Y."/>
            <person name="Chen Y."/>
            <person name="Zheng D."/>
            <person name="Pang J."/>
            <person name="Liu Y."/>
            <person name="Luo S."/>
            <person name="Meng S."/>
            <person name="Qian L."/>
            <person name="Wei D."/>
            <person name="Dai S."/>
            <person name="Zhou R."/>
        </authorList>
    </citation>
    <scope>NUCLEOTIDE SEQUENCE [LARGE SCALE GENOMIC DNA]</scope>
    <source>
        <strain evidence="1">BV-YZ2020</strain>
    </source>
</reference>
<accession>A0ACB9LPS8</accession>
<protein>
    <submittedName>
        <fullName evidence="1">Uncharacterized protein</fullName>
    </submittedName>
</protein>
<dbReference type="Proteomes" id="UP000828941">
    <property type="component" value="Chromosome 11"/>
</dbReference>